<evidence type="ECO:0000256" key="1">
    <source>
        <dbReference type="PROSITE-ProRule" id="PRU00023"/>
    </source>
</evidence>
<dbReference type="InterPro" id="IPR020683">
    <property type="entry name" value="DUF3447"/>
</dbReference>
<keyword evidence="1" id="KW-0040">ANK repeat</keyword>
<dbReference type="SMART" id="SM00248">
    <property type="entry name" value="ANK"/>
    <property type="match status" value="5"/>
</dbReference>
<proteinExistence type="predicted"/>
<dbReference type="InterPro" id="IPR036770">
    <property type="entry name" value="Ankyrin_rpt-contain_sf"/>
</dbReference>
<dbReference type="PANTHER" id="PTHR24159:SF5">
    <property type="entry name" value="ANK_REP_REGION DOMAIN-CONTAINING PROTEIN"/>
    <property type="match status" value="1"/>
</dbReference>
<dbReference type="SMR" id="A2E008"/>
<gene>
    <name evidence="3" type="ORF">TVAG_478920</name>
</gene>
<dbReference type="Pfam" id="PF11929">
    <property type="entry name" value="DUF3447"/>
    <property type="match status" value="1"/>
</dbReference>
<dbReference type="STRING" id="5722.A2E008"/>
<evidence type="ECO:0000313" key="3">
    <source>
        <dbReference type="EMBL" id="EAY14067.1"/>
    </source>
</evidence>
<name>A2E008_TRIV3</name>
<dbReference type="EMBL" id="DS113276">
    <property type="protein sequence ID" value="EAY14067.1"/>
    <property type="molecule type" value="Genomic_DNA"/>
</dbReference>
<dbReference type="PROSITE" id="PS50088">
    <property type="entry name" value="ANK_REPEAT"/>
    <property type="match status" value="1"/>
</dbReference>
<dbReference type="Gene3D" id="1.25.40.20">
    <property type="entry name" value="Ankyrin repeat-containing domain"/>
    <property type="match status" value="1"/>
</dbReference>
<sequence length="424" mass="49710">MVDEISFDESLFDKYDEDIRKYSYIENEICSITDSKVEFLANYILQKFSNEMEYIFSLVCYVADIRPFSWKSLVKLIRSLPNYETIKVKTGRFSEFLIKEKIITQRRPRCYQYANIDEVLIEEEFEKDTIPYYIRNDDLDKLIEKLSENNLDFSVNFKLRDKEMTMLDISAFYGSSNTFKYLVMNDIKLTNKTAKYSVMGGNYEIVRISQQKGSDFSQCLMKAIQSHNNDIAYWISENYNYDLLNFFEVYHSFNTFCLNYFLKIKKIDLTMNGSTPLTFVCGIRPDITLFLLENGVDENEVDEYGIFPLNSCCINKNIECAKVILENSRVDINHKDERGSTPLHYAVYSRSLDIVKLLFNKKCLIDIENKERKSQLQIAVDNNDLSIASFLLDKGAFVSKRFIGPNITKEMKQLILNHLDNDDF</sequence>
<dbReference type="OrthoDB" id="20872at2759"/>
<organism evidence="3 4">
    <name type="scientific">Trichomonas vaginalis (strain ATCC PRA-98 / G3)</name>
    <dbReference type="NCBI Taxonomy" id="412133"/>
    <lineage>
        <taxon>Eukaryota</taxon>
        <taxon>Metamonada</taxon>
        <taxon>Parabasalia</taxon>
        <taxon>Trichomonadida</taxon>
        <taxon>Trichomonadidae</taxon>
        <taxon>Trichomonas</taxon>
    </lineage>
</organism>
<evidence type="ECO:0000259" key="2">
    <source>
        <dbReference type="Pfam" id="PF11929"/>
    </source>
</evidence>
<dbReference type="InterPro" id="IPR002110">
    <property type="entry name" value="Ankyrin_rpt"/>
</dbReference>
<dbReference type="RefSeq" id="XP_001326290.1">
    <property type="nucleotide sequence ID" value="XM_001326255.1"/>
</dbReference>
<reference evidence="3" key="2">
    <citation type="journal article" date="2007" name="Science">
        <title>Draft genome sequence of the sexually transmitted pathogen Trichomonas vaginalis.</title>
        <authorList>
            <person name="Carlton J.M."/>
            <person name="Hirt R.P."/>
            <person name="Silva J.C."/>
            <person name="Delcher A.L."/>
            <person name="Schatz M."/>
            <person name="Zhao Q."/>
            <person name="Wortman J.R."/>
            <person name="Bidwell S.L."/>
            <person name="Alsmark U.C.M."/>
            <person name="Besteiro S."/>
            <person name="Sicheritz-Ponten T."/>
            <person name="Noel C.J."/>
            <person name="Dacks J.B."/>
            <person name="Foster P.G."/>
            <person name="Simillion C."/>
            <person name="Van de Peer Y."/>
            <person name="Miranda-Saavedra D."/>
            <person name="Barton G.J."/>
            <person name="Westrop G.D."/>
            <person name="Mueller S."/>
            <person name="Dessi D."/>
            <person name="Fiori P.L."/>
            <person name="Ren Q."/>
            <person name="Paulsen I."/>
            <person name="Zhang H."/>
            <person name="Bastida-Corcuera F.D."/>
            <person name="Simoes-Barbosa A."/>
            <person name="Brown M.T."/>
            <person name="Hayes R.D."/>
            <person name="Mukherjee M."/>
            <person name="Okumura C.Y."/>
            <person name="Schneider R."/>
            <person name="Smith A.J."/>
            <person name="Vanacova S."/>
            <person name="Villalvazo M."/>
            <person name="Haas B.J."/>
            <person name="Pertea M."/>
            <person name="Feldblyum T.V."/>
            <person name="Utterback T.R."/>
            <person name="Shu C.L."/>
            <person name="Osoegawa K."/>
            <person name="de Jong P.J."/>
            <person name="Hrdy I."/>
            <person name="Horvathova L."/>
            <person name="Zubacova Z."/>
            <person name="Dolezal P."/>
            <person name="Malik S.B."/>
            <person name="Logsdon J.M. Jr."/>
            <person name="Henze K."/>
            <person name="Gupta A."/>
            <person name="Wang C.C."/>
            <person name="Dunne R.L."/>
            <person name="Upcroft J.A."/>
            <person name="Upcroft P."/>
            <person name="White O."/>
            <person name="Salzberg S.L."/>
            <person name="Tang P."/>
            <person name="Chiu C.-H."/>
            <person name="Lee Y.-S."/>
            <person name="Embley T.M."/>
            <person name="Coombs G.H."/>
            <person name="Mottram J.C."/>
            <person name="Tachezy J."/>
            <person name="Fraser-Liggett C.M."/>
            <person name="Johnson P.J."/>
        </authorList>
    </citation>
    <scope>NUCLEOTIDE SEQUENCE [LARGE SCALE GENOMIC DNA]</scope>
    <source>
        <strain evidence="3">G3</strain>
    </source>
</reference>
<dbReference type="VEuPathDB" id="TrichDB:TVAG_478920"/>
<dbReference type="eggNOG" id="KOG0504">
    <property type="taxonomic scope" value="Eukaryota"/>
</dbReference>
<feature type="repeat" description="ANK" evidence="1">
    <location>
        <begin position="338"/>
        <end position="370"/>
    </location>
</feature>
<feature type="domain" description="DUF3447" evidence="2">
    <location>
        <begin position="187"/>
        <end position="257"/>
    </location>
</feature>
<dbReference type="InParanoid" id="A2E008"/>
<dbReference type="PROSITE" id="PS50297">
    <property type="entry name" value="ANK_REP_REGION"/>
    <property type="match status" value="1"/>
</dbReference>
<keyword evidence="4" id="KW-1185">Reference proteome</keyword>
<dbReference type="KEGG" id="tva:4772055"/>
<evidence type="ECO:0000313" key="4">
    <source>
        <dbReference type="Proteomes" id="UP000001542"/>
    </source>
</evidence>
<reference evidence="3" key="1">
    <citation type="submission" date="2006-10" db="EMBL/GenBank/DDBJ databases">
        <authorList>
            <person name="Amadeo P."/>
            <person name="Zhao Q."/>
            <person name="Wortman J."/>
            <person name="Fraser-Liggett C."/>
            <person name="Carlton J."/>
        </authorList>
    </citation>
    <scope>NUCLEOTIDE SEQUENCE</scope>
    <source>
        <strain evidence="3">G3</strain>
    </source>
</reference>
<dbReference type="AlphaFoldDB" id="A2E008"/>
<dbReference type="PANTHER" id="PTHR24159">
    <property type="match status" value="1"/>
</dbReference>
<dbReference type="Pfam" id="PF12796">
    <property type="entry name" value="Ank_2"/>
    <property type="match status" value="1"/>
</dbReference>
<accession>A2E008</accession>
<dbReference type="SUPFAM" id="SSF48403">
    <property type="entry name" value="Ankyrin repeat"/>
    <property type="match status" value="1"/>
</dbReference>
<dbReference type="Proteomes" id="UP000001542">
    <property type="component" value="Unassembled WGS sequence"/>
</dbReference>
<protein>
    <recommendedName>
        <fullName evidence="2">DUF3447 domain-containing protein</fullName>
    </recommendedName>
</protein>
<dbReference type="VEuPathDB" id="TrichDB:TVAGG3_0535910"/>